<sequence length="224" mass="24992">MVSGHRHGRVTAKLWGATMIFDLFALLNEKAFSHPSTITAALLNNDSLRLTVRGCGWWKDRPTYANGGAILSFSGISGGTLDIRALLDLEDDEALGNFEVTRSDDLDWARPTTFSLYCSQPLPEPLAVYDVVERWVERSHGVKAVHDFLHGSARLSTFLAYSNADFFMLATGPESLRTLLADELARQEVRHQFEPSGGYADSRYLVRLAENTWFFCESATLEPT</sequence>
<keyword evidence="2" id="KW-1185">Reference proteome</keyword>
<dbReference type="Proteomes" id="UP000289220">
    <property type="component" value="Unassembled WGS sequence"/>
</dbReference>
<accession>A0A7Z9C5N9</accession>
<proteinExistence type="predicted"/>
<evidence type="ECO:0000313" key="2">
    <source>
        <dbReference type="Proteomes" id="UP000289220"/>
    </source>
</evidence>
<name>A0A7Z9C5N9_9CAUL</name>
<organism evidence="1 2">
    <name type="scientific">Brevundimonas mediterranea</name>
    <dbReference type="NCBI Taxonomy" id="74329"/>
    <lineage>
        <taxon>Bacteria</taxon>
        <taxon>Pseudomonadati</taxon>
        <taxon>Pseudomonadota</taxon>
        <taxon>Alphaproteobacteria</taxon>
        <taxon>Caulobacterales</taxon>
        <taxon>Caulobacteraceae</taxon>
        <taxon>Brevundimonas</taxon>
    </lineage>
</organism>
<protein>
    <submittedName>
        <fullName evidence="1">Uncharacterized protein</fullName>
    </submittedName>
</protein>
<comment type="caution">
    <text evidence="1">The sequence shown here is derived from an EMBL/GenBank/DDBJ whole genome shotgun (WGS) entry which is preliminary data.</text>
</comment>
<dbReference type="EMBL" id="UXHF01000133">
    <property type="protein sequence ID" value="VDC48979.1"/>
    <property type="molecule type" value="Genomic_DNA"/>
</dbReference>
<gene>
    <name evidence="1" type="ORF">BREV_BREV_03409</name>
</gene>
<evidence type="ECO:0000313" key="1">
    <source>
        <dbReference type="EMBL" id="VDC48979.1"/>
    </source>
</evidence>
<reference evidence="1 2" key="1">
    <citation type="submission" date="2018-11" db="EMBL/GenBank/DDBJ databases">
        <authorList>
            <person name="Peiro R."/>
            <person name="Begona"/>
            <person name="Cbmso G."/>
            <person name="Lopez M."/>
            <person name="Gonzalez S."/>
            <person name="Sacristan E."/>
            <person name="Castillo E."/>
        </authorList>
    </citation>
    <scope>NUCLEOTIDE SEQUENCE [LARGE SCALE GENOMIC DNA]</scope>
    <source>
        <strain evidence="1">Brev_genome</strain>
    </source>
</reference>
<dbReference type="AlphaFoldDB" id="A0A7Z9C5N9"/>